<feature type="transmembrane region" description="Helical" evidence="6">
    <location>
        <begin position="109"/>
        <end position="129"/>
    </location>
</feature>
<accession>A0A1L9X3I5</accession>
<dbReference type="VEuPathDB" id="FungiDB:ASPACDRAFT_50353"/>
<evidence type="ECO:0000313" key="9">
    <source>
        <dbReference type="Proteomes" id="UP000184546"/>
    </source>
</evidence>
<feature type="transmembrane region" description="Helical" evidence="6">
    <location>
        <begin position="166"/>
        <end position="187"/>
    </location>
</feature>
<evidence type="ECO:0000256" key="4">
    <source>
        <dbReference type="ARBA" id="ARBA00023136"/>
    </source>
</evidence>
<dbReference type="GeneID" id="30976153"/>
<evidence type="ECO:0000259" key="7">
    <source>
        <dbReference type="PROSITE" id="PS50922"/>
    </source>
</evidence>
<feature type="transmembrane region" description="Helical" evidence="6">
    <location>
        <begin position="199"/>
        <end position="219"/>
    </location>
</feature>
<dbReference type="RefSeq" id="XP_020059223.1">
    <property type="nucleotide sequence ID" value="XM_020202339.1"/>
</dbReference>
<keyword evidence="9" id="KW-1185">Reference proteome</keyword>
<dbReference type="AlphaFoldDB" id="A0A1L9X3I5"/>
<name>A0A1L9X3I5_ASPA1</name>
<gene>
    <name evidence="8" type="ORF">ASPACDRAFT_50353</name>
</gene>
<evidence type="ECO:0000256" key="1">
    <source>
        <dbReference type="ARBA" id="ARBA00004141"/>
    </source>
</evidence>
<protein>
    <recommendedName>
        <fullName evidence="7">TLC domain-containing protein</fullName>
    </recommendedName>
</protein>
<reference evidence="9" key="1">
    <citation type="journal article" date="2017" name="Genome Biol.">
        <title>Comparative genomics reveals high biological diversity and specific adaptations in the industrially and medically important fungal genus Aspergillus.</title>
        <authorList>
            <person name="de Vries R.P."/>
            <person name="Riley R."/>
            <person name="Wiebenga A."/>
            <person name="Aguilar-Osorio G."/>
            <person name="Amillis S."/>
            <person name="Uchima C.A."/>
            <person name="Anderluh G."/>
            <person name="Asadollahi M."/>
            <person name="Askin M."/>
            <person name="Barry K."/>
            <person name="Battaglia E."/>
            <person name="Bayram O."/>
            <person name="Benocci T."/>
            <person name="Braus-Stromeyer S.A."/>
            <person name="Caldana C."/>
            <person name="Canovas D."/>
            <person name="Cerqueira G.C."/>
            <person name="Chen F."/>
            <person name="Chen W."/>
            <person name="Choi C."/>
            <person name="Clum A."/>
            <person name="Dos Santos R.A."/>
            <person name="Damasio A.R."/>
            <person name="Diallinas G."/>
            <person name="Emri T."/>
            <person name="Fekete E."/>
            <person name="Flipphi M."/>
            <person name="Freyberg S."/>
            <person name="Gallo A."/>
            <person name="Gournas C."/>
            <person name="Habgood R."/>
            <person name="Hainaut M."/>
            <person name="Harispe M.L."/>
            <person name="Henrissat B."/>
            <person name="Hilden K.S."/>
            <person name="Hope R."/>
            <person name="Hossain A."/>
            <person name="Karabika E."/>
            <person name="Karaffa L."/>
            <person name="Karanyi Z."/>
            <person name="Krasevec N."/>
            <person name="Kuo A."/>
            <person name="Kusch H."/>
            <person name="LaButti K."/>
            <person name="Lagendijk E.L."/>
            <person name="Lapidus A."/>
            <person name="Levasseur A."/>
            <person name="Lindquist E."/>
            <person name="Lipzen A."/>
            <person name="Logrieco A.F."/>
            <person name="MacCabe A."/>
            <person name="Maekelae M.R."/>
            <person name="Malavazi I."/>
            <person name="Melin P."/>
            <person name="Meyer V."/>
            <person name="Mielnichuk N."/>
            <person name="Miskei M."/>
            <person name="Molnar A.P."/>
            <person name="Mule G."/>
            <person name="Ngan C.Y."/>
            <person name="Orejas M."/>
            <person name="Orosz E."/>
            <person name="Ouedraogo J.P."/>
            <person name="Overkamp K.M."/>
            <person name="Park H.-S."/>
            <person name="Perrone G."/>
            <person name="Piumi F."/>
            <person name="Punt P.J."/>
            <person name="Ram A.F."/>
            <person name="Ramon A."/>
            <person name="Rauscher S."/>
            <person name="Record E."/>
            <person name="Riano-Pachon D.M."/>
            <person name="Robert V."/>
            <person name="Roehrig J."/>
            <person name="Ruller R."/>
            <person name="Salamov A."/>
            <person name="Salih N.S."/>
            <person name="Samson R.A."/>
            <person name="Sandor E."/>
            <person name="Sanguinetti M."/>
            <person name="Schuetze T."/>
            <person name="Sepcic K."/>
            <person name="Shelest E."/>
            <person name="Sherlock G."/>
            <person name="Sophianopoulou V."/>
            <person name="Squina F.M."/>
            <person name="Sun H."/>
            <person name="Susca A."/>
            <person name="Todd R.B."/>
            <person name="Tsang A."/>
            <person name="Unkles S.E."/>
            <person name="van de Wiele N."/>
            <person name="van Rossen-Uffink D."/>
            <person name="Oliveira J.V."/>
            <person name="Vesth T.C."/>
            <person name="Visser J."/>
            <person name="Yu J.-H."/>
            <person name="Zhou M."/>
            <person name="Andersen M.R."/>
            <person name="Archer D.B."/>
            <person name="Baker S.E."/>
            <person name="Benoit I."/>
            <person name="Brakhage A.A."/>
            <person name="Braus G.H."/>
            <person name="Fischer R."/>
            <person name="Frisvad J.C."/>
            <person name="Goldman G.H."/>
            <person name="Houbraken J."/>
            <person name="Oakley B."/>
            <person name="Pocsi I."/>
            <person name="Scazzocchio C."/>
            <person name="Seiboth B."/>
            <person name="vanKuyk P.A."/>
            <person name="Wortman J."/>
            <person name="Dyer P.S."/>
            <person name="Grigoriev I.V."/>
        </authorList>
    </citation>
    <scope>NUCLEOTIDE SEQUENCE [LARGE SCALE GENOMIC DNA]</scope>
    <source>
        <strain evidence="9">ATCC 16872 / CBS 172.66 / WB 5094</strain>
    </source>
</reference>
<organism evidence="8 9">
    <name type="scientific">Aspergillus aculeatus (strain ATCC 16872 / CBS 172.66 / WB 5094)</name>
    <dbReference type="NCBI Taxonomy" id="690307"/>
    <lineage>
        <taxon>Eukaryota</taxon>
        <taxon>Fungi</taxon>
        <taxon>Dikarya</taxon>
        <taxon>Ascomycota</taxon>
        <taxon>Pezizomycotina</taxon>
        <taxon>Eurotiomycetes</taxon>
        <taxon>Eurotiomycetidae</taxon>
        <taxon>Eurotiales</taxon>
        <taxon>Aspergillaceae</taxon>
        <taxon>Aspergillus</taxon>
        <taxon>Aspergillus subgen. Circumdati</taxon>
    </lineage>
</organism>
<dbReference type="PROSITE" id="PS50922">
    <property type="entry name" value="TLC"/>
    <property type="match status" value="1"/>
</dbReference>
<dbReference type="Pfam" id="PF03798">
    <property type="entry name" value="TRAM_LAG1_CLN8"/>
    <property type="match status" value="1"/>
</dbReference>
<evidence type="ECO:0000256" key="2">
    <source>
        <dbReference type="ARBA" id="ARBA00022692"/>
    </source>
</evidence>
<dbReference type="OrthoDB" id="10266980at2759"/>
<dbReference type="OMA" id="AQWYNGM"/>
<evidence type="ECO:0000256" key="5">
    <source>
        <dbReference type="PROSITE-ProRule" id="PRU00205"/>
    </source>
</evidence>
<dbReference type="GO" id="GO:0055088">
    <property type="term" value="P:lipid homeostasis"/>
    <property type="evidence" value="ECO:0007669"/>
    <property type="project" value="TreeGrafter"/>
</dbReference>
<evidence type="ECO:0000256" key="6">
    <source>
        <dbReference type="SAM" id="Phobius"/>
    </source>
</evidence>
<dbReference type="GO" id="GO:0016020">
    <property type="term" value="C:membrane"/>
    <property type="evidence" value="ECO:0007669"/>
    <property type="project" value="UniProtKB-SubCell"/>
</dbReference>
<feature type="transmembrane region" description="Helical" evidence="6">
    <location>
        <begin position="71"/>
        <end position="94"/>
    </location>
</feature>
<dbReference type="InterPro" id="IPR006634">
    <property type="entry name" value="TLC-dom"/>
</dbReference>
<dbReference type="SMART" id="SM00724">
    <property type="entry name" value="TLC"/>
    <property type="match status" value="1"/>
</dbReference>
<evidence type="ECO:0000313" key="8">
    <source>
        <dbReference type="EMBL" id="OJK02884.1"/>
    </source>
</evidence>
<sequence length="406" mass="45995">MLDPFPPPPEWLREVVEPWALYLNVPAVTEHAHEIILSFTGYLFIHYILSPCLSPLLFPRHYPKLSPRTKLNWDVHVVSLVQSTFINAMALWAMWVDEERSSMNTAERVYGYTGVCGLVSACAAGYFVYDLIVSTVYIKMFGVGMLFHAISALWVFSFGFRPFVNYYSSVFILYELSSPFLNIHWFLDKVNMTGSKLQWYNGMMLLFTFFSCRLVWGTWRSVDVYRDMWYALKQTWDATDVATALNQSVDITAQVFRTHDASLSGSLDGARAQAQLELSKYANHTATGTPTWLVLTYVISNVVLNSLNYFWFSKMVETVLKRFRGPAAGEKEKGSKGAVTDSTKAEKLEQLKEDIAQQVVLEAASKLEQEEGSPFLEDVSEEKLASAVDTGLAEELRKRRAHVAAA</sequence>
<feature type="transmembrane region" description="Helical" evidence="6">
    <location>
        <begin position="292"/>
        <end position="312"/>
    </location>
</feature>
<feature type="transmembrane region" description="Helical" evidence="6">
    <location>
        <begin position="141"/>
        <end position="160"/>
    </location>
</feature>
<dbReference type="PANTHER" id="PTHR13439:SF0">
    <property type="entry name" value="TOPOISOMERASE I DAMAGE AFFECTED PROTEIN 4"/>
    <property type="match status" value="1"/>
</dbReference>
<dbReference type="STRING" id="690307.A0A1L9X3I5"/>
<dbReference type="EMBL" id="KV878972">
    <property type="protein sequence ID" value="OJK02884.1"/>
    <property type="molecule type" value="Genomic_DNA"/>
</dbReference>
<keyword evidence="4 5" id="KW-0472">Membrane</keyword>
<evidence type="ECO:0000256" key="3">
    <source>
        <dbReference type="ARBA" id="ARBA00022989"/>
    </source>
</evidence>
<keyword evidence="3 6" id="KW-1133">Transmembrane helix</keyword>
<feature type="transmembrane region" description="Helical" evidence="6">
    <location>
        <begin position="35"/>
        <end position="59"/>
    </location>
</feature>
<feature type="domain" description="TLC" evidence="7">
    <location>
        <begin position="68"/>
        <end position="324"/>
    </location>
</feature>
<dbReference type="Proteomes" id="UP000184546">
    <property type="component" value="Unassembled WGS sequence"/>
</dbReference>
<comment type="subcellular location">
    <subcellularLocation>
        <location evidence="1">Membrane</location>
        <topology evidence="1">Multi-pass membrane protein</topology>
    </subcellularLocation>
</comment>
<proteinExistence type="predicted"/>
<dbReference type="InterPro" id="IPR050846">
    <property type="entry name" value="TLCD"/>
</dbReference>
<keyword evidence="2 5" id="KW-0812">Transmembrane</keyword>
<dbReference type="GO" id="GO:0005783">
    <property type="term" value="C:endoplasmic reticulum"/>
    <property type="evidence" value="ECO:0007669"/>
    <property type="project" value="TreeGrafter"/>
</dbReference>
<dbReference type="PANTHER" id="PTHR13439">
    <property type="entry name" value="CT120 PROTEIN"/>
    <property type="match status" value="1"/>
</dbReference>